<dbReference type="InterPro" id="IPR002931">
    <property type="entry name" value="Transglutaminase-like"/>
</dbReference>
<reference evidence="2 3" key="1">
    <citation type="submission" date="2019-08" db="EMBL/GenBank/DDBJ databases">
        <title>Genome of Psychroserpens burtonensis ACAM 167.</title>
        <authorList>
            <person name="Bowman J.P."/>
        </authorList>
    </citation>
    <scope>NUCLEOTIDE SEQUENCE [LARGE SCALE GENOMIC DNA]</scope>
    <source>
        <strain evidence="2 3">ACAM 167</strain>
    </source>
</reference>
<evidence type="ECO:0000313" key="2">
    <source>
        <dbReference type="EMBL" id="TXE17095.1"/>
    </source>
</evidence>
<name>A0A5C7B5P0_9FLAO</name>
<dbReference type="Gene3D" id="3.10.620.30">
    <property type="match status" value="1"/>
</dbReference>
<dbReference type="RefSeq" id="WP_147231717.1">
    <property type="nucleotide sequence ID" value="NZ_VOSB01000014.1"/>
</dbReference>
<dbReference type="SUPFAM" id="SSF54001">
    <property type="entry name" value="Cysteine proteinases"/>
    <property type="match status" value="1"/>
</dbReference>
<comment type="caution">
    <text evidence="2">The sequence shown here is derived from an EMBL/GenBank/DDBJ whole genome shotgun (WGS) entry which is preliminary data.</text>
</comment>
<dbReference type="OrthoDB" id="1133974at2"/>
<sequence length="269" mass="31420">MILNRISWFFKRHPFLYKARFKLLSKNSSIENIEEHSYNVKNKINDIPDYFNEVNAMIFKDGTPKNDLDVVKQLSVWLQNNIKGGPGLSEPSEEALRIMLSGKGGVCSDMAQVFNNFCVINNIEVREWGNTRAPFCTTYGGHSFNEFFSKSLNKWILIDVSYSLFFYNKNKEAPLSVLELYAFFPEQGGIYFKSFNDAKAVDEKNITKNYLHHDTIAFLICNYSNKTYDAFLKRTRPYIPVFVTHFVIFLLGKSYHYRFPLNNYKEIFS</sequence>
<keyword evidence="3" id="KW-1185">Reference proteome</keyword>
<organism evidence="2 3">
    <name type="scientific">Psychroserpens burtonensis</name>
    <dbReference type="NCBI Taxonomy" id="49278"/>
    <lineage>
        <taxon>Bacteria</taxon>
        <taxon>Pseudomonadati</taxon>
        <taxon>Bacteroidota</taxon>
        <taxon>Flavobacteriia</taxon>
        <taxon>Flavobacteriales</taxon>
        <taxon>Flavobacteriaceae</taxon>
        <taxon>Psychroserpens</taxon>
    </lineage>
</organism>
<evidence type="ECO:0000259" key="1">
    <source>
        <dbReference type="Pfam" id="PF01841"/>
    </source>
</evidence>
<proteinExistence type="predicted"/>
<dbReference type="AlphaFoldDB" id="A0A5C7B5P0"/>
<accession>A0A5C7B5P0</accession>
<protein>
    <submittedName>
        <fullName evidence="2">Transglutaminase domain-containing protein</fullName>
    </submittedName>
</protein>
<dbReference type="Proteomes" id="UP000321938">
    <property type="component" value="Unassembled WGS sequence"/>
</dbReference>
<feature type="domain" description="Transglutaminase-like" evidence="1">
    <location>
        <begin position="63"/>
        <end position="159"/>
    </location>
</feature>
<dbReference type="InterPro" id="IPR038765">
    <property type="entry name" value="Papain-like_cys_pep_sf"/>
</dbReference>
<dbReference type="EMBL" id="VOSB01000014">
    <property type="protein sequence ID" value="TXE17095.1"/>
    <property type="molecule type" value="Genomic_DNA"/>
</dbReference>
<gene>
    <name evidence="2" type="ORF">ES692_10580</name>
</gene>
<evidence type="ECO:0000313" key="3">
    <source>
        <dbReference type="Proteomes" id="UP000321938"/>
    </source>
</evidence>
<dbReference type="STRING" id="1123037.GCA_000425305_00363"/>
<dbReference type="Pfam" id="PF01841">
    <property type="entry name" value="Transglut_core"/>
    <property type="match status" value="1"/>
</dbReference>